<sequence>MASTHSPSASAPIPATSAGESSSAVVPDAAAPDHAPSSSTPTTENGPGASVPAPASAPKDPTSREPTPETNVPVRDKESFKAYQLERIIARDKIATAALKEKEAHNQVTIKRRRQEIDEYKAVQTTFAHHFPPSRLYGEGYNGYGNGHTENRGPPRLIYPKDRTRAGKRTAPPLPKPRRKDLKEQAELPEQLVPIRLDVDWDKVKLRDTFTWNLYDRLVPVETFSAHLVEDMGLKGPHERPVYEQVAHQIREQLNDYYPMVFTREDALDPELPYSAYKNDEMRILIKLNITIGSVTLVDQFEWEMNEPENSPEKFARVMAKDLSLSGEFTTAIAHCIREQTQLFTRTLYGIGHPFDGRPVEEPDLIASFLPSPLPTVFRPQQQAKEYAPYLYELSDADLERNEVIFAREQRKQKRSVNRRGGPQLPDLKERQRTIRTMVVSSTIPGAAESIDKTGLFRRVAGAGTGRGKKGQHDSTFSDSDEESDSAPDSPAMSQLAGTARTRGMRGAATIAQQKMAHLGRSETPEVITSHHHETRISSRRFGRALDETPDEPRNYWVAIKIPRNYERVRKMLWEIRTGRPITSGSQTPRQAVRAPSTSVPPGSMGPPLTPSAQQKPPLTKSASNLSQAGPPVPQVGRLPAPPPPQPGQPALPHPHPPEWLVTALADLRKTWPNDSFEATMRHCAVHADTEIIIIPAPQIQPGQPAPENVKWMFLPRIRCTDCPGKLYTPGPEMTATNFEVHLRNKQHRDKVNKRVGYETDPAKASAS</sequence>
<evidence type="ECO:0000256" key="5">
    <source>
        <dbReference type="ARBA" id="ARBA00023242"/>
    </source>
</evidence>
<dbReference type="Pfam" id="PF04855">
    <property type="entry name" value="SNF5"/>
    <property type="match status" value="1"/>
</dbReference>
<dbReference type="EMBL" id="KN714749">
    <property type="protein sequence ID" value="KUI60364.1"/>
    <property type="molecule type" value="Genomic_DNA"/>
</dbReference>
<dbReference type="AlphaFoldDB" id="A0A194V904"/>
<proteinExistence type="inferred from homology"/>
<gene>
    <name evidence="7" type="ORF">VP1G_07569</name>
</gene>
<evidence type="ECO:0000256" key="2">
    <source>
        <dbReference type="ARBA" id="ARBA00010239"/>
    </source>
</evidence>
<feature type="region of interest" description="Disordered" evidence="6">
    <location>
        <begin position="146"/>
        <end position="185"/>
    </location>
</feature>
<protein>
    <submittedName>
        <fullName evidence="7">SWI/SNF chromatin-remodeling complex subunit snf5</fullName>
    </submittedName>
</protein>
<dbReference type="InterPro" id="IPR006939">
    <property type="entry name" value="SNF5"/>
</dbReference>
<keyword evidence="8" id="KW-1185">Reference proteome</keyword>
<feature type="compositionally biased region" description="Polar residues" evidence="6">
    <location>
        <begin position="581"/>
        <end position="601"/>
    </location>
</feature>
<organism evidence="7 8">
    <name type="scientific">Cytospora mali</name>
    <name type="common">Apple Valsa canker fungus</name>
    <name type="synonym">Valsa mali</name>
    <dbReference type="NCBI Taxonomy" id="578113"/>
    <lineage>
        <taxon>Eukaryota</taxon>
        <taxon>Fungi</taxon>
        <taxon>Dikarya</taxon>
        <taxon>Ascomycota</taxon>
        <taxon>Pezizomycotina</taxon>
        <taxon>Sordariomycetes</taxon>
        <taxon>Sordariomycetidae</taxon>
        <taxon>Diaporthales</taxon>
        <taxon>Cytosporaceae</taxon>
        <taxon>Cytospora</taxon>
    </lineage>
</organism>
<evidence type="ECO:0000256" key="3">
    <source>
        <dbReference type="ARBA" id="ARBA00023015"/>
    </source>
</evidence>
<keyword evidence="5" id="KW-0539">Nucleus</keyword>
<comment type="subcellular location">
    <subcellularLocation>
        <location evidence="1">Nucleus</location>
    </subcellularLocation>
</comment>
<dbReference type="GO" id="GO:0006338">
    <property type="term" value="P:chromatin remodeling"/>
    <property type="evidence" value="ECO:0007669"/>
    <property type="project" value="InterPro"/>
</dbReference>
<evidence type="ECO:0000256" key="4">
    <source>
        <dbReference type="ARBA" id="ARBA00023163"/>
    </source>
</evidence>
<dbReference type="Proteomes" id="UP000078576">
    <property type="component" value="Unassembled WGS sequence"/>
</dbReference>
<feature type="compositionally biased region" description="Polar residues" evidence="6">
    <location>
        <begin position="611"/>
        <end position="628"/>
    </location>
</feature>
<dbReference type="PANTHER" id="PTHR10019">
    <property type="entry name" value="SNF5"/>
    <property type="match status" value="1"/>
</dbReference>
<accession>A0A194V904</accession>
<feature type="region of interest" description="Disordered" evidence="6">
    <location>
        <begin position="1"/>
        <end position="80"/>
    </location>
</feature>
<feature type="region of interest" description="Disordered" evidence="6">
    <location>
        <begin position="580"/>
        <end position="658"/>
    </location>
</feature>
<keyword evidence="3" id="KW-0805">Transcription regulation</keyword>
<feature type="region of interest" description="Disordered" evidence="6">
    <location>
        <begin position="411"/>
        <end position="433"/>
    </location>
</feature>
<keyword evidence="4" id="KW-0804">Transcription</keyword>
<evidence type="ECO:0000256" key="6">
    <source>
        <dbReference type="SAM" id="MobiDB-lite"/>
    </source>
</evidence>
<name>A0A194V904_CYTMA</name>
<evidence type="ECO:0000256" key="1">
    <source>
        <dbReference type="ARBA" id="ARBA00004123"/>
    </source>
</evidence>
<feature type="compositionally biased region" description="Pro residues" evidence="6">
    <location>
        <begin position="640"/>
        <end position="655"/>
    </location>
</feature>
<evidence type="ECO:0000313" key="8">
    <source>
        <dbReference type="Proteomes" id="UP000078576"/>
    </source>
</evidence>
<dbReference type="GO" id="GO:0000228">
    <property type="term" value="C:nuclear chromosome"/>
    <property type="evidence" value="ECO:0007669"/>
    <property type="project" value="InterPro"/>
</dbReference>
<dbReference type="STRING" id="694573.A0A194V904"/>
<comment type="similarity">
    <text evidence="2">Belongs to the SNF5 family.</text>
</comment>
<feature type="compositionally biased region" description="Basic and acidic residues" evidence="6">
    <location>
        <begin position="149"/>
        <end position="165"/>
    </location>
</feature>
<evidence type="ECO:0000313" key="7">
    <source>
        <dbReference type="EMBL" id="KUI60364.1"/>
    </source>
</evidence>
<feature type="compositionally biased region" description="Low complexity" evidence="6">
    <location>
        <begin position="1"/>
        <end position="58"/>
    </location>
</feature>
<dbReference type="OrthoDB" id="515064at2759"/>
<reference evidence="8" key="1">
    <citation type="submission" date="2014-12" db="EMBL/GenBank/DDBJ databases">
        <title>Genome Sequence of Valsa Canker Pathogens Uncovers a Specific Adaption of Colonization on Woody Bark.</title>
        <authorList>
            <person name="Yin Z."/>
            <person name="Liu H."/>
            <person name="Gao X."/>
            <person name="Li Z."/>
            <person name="Song N."/>
            <person name="Ke X."/>
            <person name="Dai Q."/>
            <person name="Wu Y."/>
            <person name="Sun Y."/>
            <person name="Xu J.-R."/>
            <person name="Kang Z.K."/>
            <person name="Wang L."/>
            <person name="Huang L."/>
        </authorList>
    </citation>
    <scope>NUCLEOTIDE SEQUENCE [LARGE SCALE GENOMIC DNA]</scope>
    <source>
        <strain evidence="8">SXYL134</strain>
    </source>
</reference>
<feature type="region of interest" description="Disordered" evidence="6">
    <location>
        <begin position="462"/>
        <end position="504"/>
    </location>
</feature>